<dbReference type="InterPro" id="IPR036844">
    <property type="entry name" value="Hint_dom_sf"/>
</dbReference>
<dbReference type="SUPFAM" id="SSF51294">
    <property type="entry name" value="Hedgehog/intein (Hint) domain"/>
    <property type="match status" value="1"/>
</dbReference>
<evidence type="ECO:0000313" key="2">
    <source>
        <dbReference type="EMBL" id="QHT08911.1"/>
    </source>
</evidence>
<feature type="domain" description="Hedgehog/Intein (Hint)" evidence="1">
    <location>
        <begin position="482"/>
        <end position="605"/>
    </location>
</feature>
<dbReference type="AlphaFoldDB" id="A0A6C0CX74"/>
<evidence type="ECO:0000259" key="1">
    <source>
        <dbReference type="Pfam" id="PF13403"/>
    </source>
</evidence>
<name>A0A6C0CX74_9ZZZZ</name>
<sequence length="659" mass="73220">MSFNVLDISGYEIKHFTQINNSLNNGLSPDYSFYGGINDSFNSFVFVKYANCVVEDIIFGNNSTNIQQYQYSGSTSTVDVSLGYLTTDLSYTKFNNYTLTDMTIGNSNIYACGYVNDSDLSIDRGIIFSFDFNGNVNQTFTGGIEGISGYFVMDTSNGTIASRYTSIYIKNNNIIVGGIWTNNPDPSNSSILLQSITYDASFNTSWGFPNGTSESLIPYNYKEPESGFDLSGLIISNLTSYSQSGTDPIIFFANVYKNNKYTPYAYKVNVNSSDTNYGAITLTKDISNTGLPDMVGKRCIDNWLTNDGSIYVSGDHNVEGAIHKSWYVAQLDSSFQYINNFGSPNGYVKQPDISGTLVNYIQLIPGSSSTVINNNSIFVSLFDNINNVSNNNKFTLLDLSGVIETDQLTSIANDSGGWLSVSNNNQIVVSNLDDNVSGTLQDDAIHLYECGDGLRIVQIGAYINSKNPSIASNLLAPRIAPICFQKGTKIQCDQGIIKIENIIPNQHTIKGKSINFVTKTIHTGDTLIKFKKDCFAPNRPSEDLICSPEHKIYFKNKLVEAKDFVDSFVHVIKIKNKKEVLYNILMDNYEIIIANNITVESLHPNNLIAVLNSNYNNKEIKDLCLKKIGNINNYNKNVKKINEPKKVKLDIIKRNKNFN</sequence>
<organism evidence="2">
    <name type="scientific">viral metagenome</name>
    <dbReference type="NCBI Taxonomy" id="1070528"/>
    <lineage>
        <taxon>unclassified sequences</taxon>
        <taxon>metagenomes</taxon>
        <taxon>organismal metagenomes</taxon>
    </lineage>
</organism>
<protein>
    <recommendedName>
        <fullName evidence="1">Hedgehog/Intein (Hint) domain-containing protein</fullName>
    </recommendedName>
</protein>
<reference evidence="2" key="1">
    <citation type="journal article" date="2020" name="Nature">
        <title>Giant virus diversity and host interactions through global metagenomics.</title>
        <authorList>
            <person name="Schulz F."/>
            <person name="Roux S."/>
            <person name="Paez-Espino D."/>
            <person name="Jungbluth S."/>
            <person name="Walsh D.A."/>
            <person name="Denef V.J."/>
            <person name="McMahon K.D."/>
            <person name="Konstantinidis K.T."/>
            <person name="Eloe-Fadrosh E.A."/>
            <person name="Kyrpides N.C."/>
            <person name="Woyke T."/>
        </authorList>
    </citation>
    <scope>NUCLEOTIDE SEQUENCE</scope>
    <source>
        <strain evidence="2">GVMAG-M-3300023109-53</strain>
    </source>
</reference>
<proteinExistence type="predicted"/>
<accession>A0A6C0CX74</accession>
<dbReference type="EMBL" id="MN739503">
    <property type="protein sequence ID" value="QHT08911.1"/>
    <property type="molecule type" value="Genomic_DNA"/>
</dbReference>
<dbReference type="Pfam" id="PF13403">
    <property type="entry name" value="Hint_2"/>
    <property type="match status" value="1"/>
</dbReference>
<dbReference type="InterPro" id="IPR028992">
    <property type="entry name" value="Hedgehog/Intein_dom"/>
</dbReference>